<dbReference type="Gene3D" id="3.10.450.10">
    <property type="match status" value="1"/>
</dbReference>
<feature type="signal peptide" evidence="4">
    <location>
        <begin position="1"/>
        <end position="27"/>
    </location>
</feature>
<evidence type="ECO:0000313" key="6">
    <source>
        <dbReference type="EMBL" id="MQM23601.1"/>
    </source>
</evidence>
<dbReference type="InterPro" id="IPR027214">
    <property type="entry name" value="Cystatin"/>
</dbReference>
<dbReference type="InterPro" id="IPR018073">
    <property type="entry name" value="Prot_inh_cystat_CS"/>
</dbReference>
<reference evidence="6" key="1">
    <citation type="submission" date="2017-07" db="EMBL/GenBank/DDBJ databases">
        <title>Taro Niue Genome Assembly and Annotation.</title>
        <authorList>
            <person name="Atibalentja N."/>
            <person name="Keating K."/>
            <person name="Fields C.J."/>
        </authorList>
    </citation>
    <scope>NUCLEOTIDE SEQUENCE</scope>
    <source>
        <strain evidence="6">Niue_2</strain>
        <tissue evidence="6">Leaf</tissue>
    </source>
</reference>
<evidence type="ECO:0000259" key="5">
    <source>
        <dbReference type="SMART" id="SM00043"/>
    </source>
</evidence>
<evidence type="ECO:0000256" key="3">
    <source>
        <dbReference type="ARBA" id="ARBA00022704"/>
    </source>
</evidence>
<dbReference type="PROSITE" id="PS00287">
    <property type="entry name" value="CYSTATIN"/>
    <property type="match status" value="1"/>
</dbReference>
<keyword evidence="3 4" id="KW-0789">Thiol protease inhibitor</keyword>
<sequence>MAFQPTLLRLVFLLSVATALVSPMASAQVDSNTPSDDINIILDEAAKFAVEAYNKQKGTALVYIRVVRFEVQIVSGINFKIVVEVADAGVKKAYEAVVHVDKEGLSPLMLVSFHLVVKN</sequence>
<comment type="caution">
    <text evidence="6">The sequence shown here is derived from an EMBL/GenBank/DDBJ whole genome shotgun (WGS) entry which is preliminary data.</text>
</comment>
<dbReference type="SMART" id="SM00043">
    <property type="entry name" value="CY"/>
    <property type="match status" value="1"/>
</dbReference>
<dbReference type="Proteomes" id="UP000652761">
    <property type="component" value="Unassembled WGS sequence"/>
</dbReference>
<comment type="similarity">
    <text evidence="1 4">Belongs to the cystatin family. Phytocystatin subfamily.</text>
</comment>
<proteinExistence type="inferred from homology"/>
<dbReference type="SUPFAM" id="SSF54403">
    <property type="entry name" value="Cystatin/monellin"/>
    <property type="match status" value="1"/>
</dbReference>
<feature type="chain" id="PRO_5041487645" description="Cysteine proteinase inhibitor" evidence="4">
    <location>
        <begin position="28"/>
        <end position="119"/>
    </location>
</feature>
<dbReference type="PANTHER" id="PTHR11413:SF103">
    <property type="entry name" value="CYSTEINE PROTEINASE INHIBITOR 12"/>
    <property type="match status" value="1"/>
</dbReference>
<dbReference type="CDD" id="cd00042">
    <property type="entry name" value="CY"/>
    <property type="match status" value="1"/>
</dbReference>
<dbReference type="AlphaFoldDB" id="A0A843XX71"/>
<accession>A0A843XX71</accession>
<dbReference type="Pfam" id="PF16845">
    <property type="entry name" value="SQAPI"/>
    <property type="match status" value="1"/>
</dbReference>
<evidence type="ECO:0000256" key="2">
    <source>
        <dbReference type="ARBA" id="ARBA00022690"/>
    </source>
</evidence>
<keyword evidence="7" id="KW-1185">Reference proteome</keyword>
<dbReference type="PANTHER" id="PTHR11413">
    <property type="entry name" value="CYSTATIN FAMILY MEMBER"/>
    <property type="match status" value="1"/>
</dbReference>
<evidence type="ECO:0000256" key="1">
    <source>
        <dbReference type="ARBA" id="ARBA00007233"/>
    </source>
</evidence>
<organism evidence="6 7">
    <name type="scientific">Colocasia esculenta</name>
    <name type="common">Wild taro</name>
    <name type="synonym">Arum esculentum</name>
    <dbReference type="NCBI Taxonomy" id="4460"/>
    <lineage>
        <taxon>Eukaryota</taxon>
        <taxon>Viridiplantae</taxon>
        <taxon>Streptophyta</taxon>
        <taxon>Embryophyta</taxon>
        <taxon>Tracheophyta</taxon>
        <taxon>Spermatophyta</taxon>
        <taxon>Magnoliopsida</taxon>
        <taxon>Liliopsida</taxon>
        <taxon>Araceae</taxon>
        <taxon>Aroideae</taxon>
        <taxon>Colocasieae</taxon>
        <taxon>Colocasia</taxon>
    </lineage>
</organism>
<dbReference type="OrthoDB" id="2016588at2759"/>
<evidence type="ECO:0000256" key="4">
    <source>
        <dbReference type="RuleBase" id="RU362130"/>
    </source>
</evidence>
<feature type="domain" description="Cystatin" evidence="5">
    <location>
        <begin position="27"/>
        <end position="116"/>
    </location>
</feature>
<keyword evidence="4" id="KW-0732">Signal</keyword>
<evidence type="ECO:0000313" key="7">
    <source>
        <dbReference type="Proteomes" id="UP000652761"/>
    </source>
</evidence>
<keyword evidence="2 4" id="KW-0646">Protease inhibitor</keyword>
<dbReference type="InterPro" id="IPR046350">
    <property type="entry name" value="Cystatin_sf"/>
</dbReference>
<name>A0A843XX71_COLES</name>
<dbReference type="GO" id="GO:0004869">
    <property type="term" value="F:cysteine-type endopeptidase inhibitor activity"/>
    <property type="evidence" value="ECO:0007669"/>
    <property type="project" value="UniProtKB-KW"/>
</dbReference>
<gene>
    <name evidence="6" type="ORF">Taro_056669</name>
</gene>
<protein>
    <recommendedName>
        <fullName evidence="4">Cysteine proteinase inhibitor</fullName>
    </recommendedName>
</protein>
<dbReference type="EMBL" id="NMUH01017018">
    <property type="protein sequence ID" value="MQM23601.1"/>
    <property type="molecule type" value="Genomic_DNA"/>
</dbReference>
<dbReference type="InterPro" id="IPR000010">
    <property type="entry name" value="Cystatin_dom"/>
</dbReference>